<feature type="compositionally biased region" description="Low complexity" evidence="2">
    <location>
        <begin position="120"/>
        <end position="131"/>
    </location>
</feature>
<dbReference type="InterPro" id="IPR050654">
    <property type="entry name" value="AChE-related_enzymes"/>
</dbReference>
<keyword evidence="1" id="KW-0378">Hydrolase</keyword>
<dbReference type="GO" id="GO:0019695">
    <property type="term" value="P:choline metabolic process"/>
    <property type="evidence" value="ECO:0007669"/>
    <property type="project" value="TreeGrafter"/>
</dbReference>
<protein>
    <recommendedName>
        <fullName evidence="3">Carboxylesterase type B domain-containing protein</fullName>
    </recommendedName>
</protein>
<feature type="domain" description="Carboxylesterase type B" evidence="3">
    <location>
        <begin position="51"/>
        <end position="95"/>
    </location>
</feature>
<sequence length="161" mass="18509">MLKRSERRYTRSPAQTVKRRVRESVGMALGVCAFAGVLTAPMQAHAANPLRVETKEGPVKGFLKNGVAEFLGVPYAEPPLGNLRWKPPHKHAPLDQCSTGDSLWADLRPDYDSRRVRWPRQQQRGLSLSQRLHAERRSRGKRKASSHLLDPRRRQCRWRKQ</sequence>
<dbReference type="Pfam" id="PF00135">
    <property type="entry name" value="COesterase"/>
    <property type="match status" value="1"/>
</dbReference>
<dbReference type="PANTHER" id="PTHR43918:SF4">
    <property type="entry name" value="CARBOXYLIC ESTER HYDROLASE"/>
    <property type="match status" value="1"/>
</dbReference>
<dbReference type="GO" id="GO:0006581">
    <property type="term" value="P:acetylcholine catabolic process"/>
    <property type="evidence" value="ECO:0007669"/>
    <property type="project" value="TreeGrafter"/>
</dbReference>
<dbReference type="SUPFAM" id="SSF53474">
    <property type="entry name" value="alpha/beta-Hydrolases"/>
    <property type="match status" value="1"/>
</dbReference>
<dbReference type="InterPro" id="IPR002018">
    <property type="entry name" value="CarbesteraseB"/>
</dbReference>
<gene>
    <name evidence="4" type="ORF">MTUNDRAET4_1893</name>
</gene>
<dbReference type="Gene3D" id="3.40.50.1820">
    <property type="entry name" value="alpha/beta hydrolase"/>
    <property type="match status" value="1"/>
</dbReference>
<evidence type="ECO:0000256" key="2">
    <source>
        <dbReference type="SAM" id="MobiDB-lite"/>
    </source>
</evidence>
<accession>A0A4U8YYU4</accession>
<feature type="region of interest" description="Disordered" evidence="2">
    <location>
        <begin position="118"/>
        <end position="161"/>
    </location>
</feature>
<dbReference type="GO" id="GO:0003990">
    <property type="term" value="F:acetylcholinesterase activity"/>
    <property type="evidence" value="ECO:0007669"/>
    <property type="project" value="TreeGrafter"/>
</dbReference>
<dbReference type="EMBL" id="LR536450">
    <property type="protein sequence ID" value="VFU08786.1"/>
    <property type="molecule type" value="Genomic_DNA"/>
</dbReference>
<name>A0A4U8YYU4_METTU</name>
<evidence type="ECO:0000256" key="1">
    <source>
        <dbReference type="ARBA" id="ARBA00022801"/>
    </source>
</evidence>
<reference evidence="4 5" key="1">
    <citation type="submission" date="2019-03" db="EMBL/GenBank/DDBJ databases">
        <authorList>
            <person name="Kox A.R. M."/>
        </authorList>
    </citation>
    <scope>NUCLEOTIDE SEQUENCE [LARGE SCALE GENOMIC DNA]</scope>
    <source>
        <strain evidence="4">MTUNDRAET4 annotated genome</strain>
    </source>
</reference>
<evidence type="ECO:0000313" key="5">
    <source>
        <dbReference type="Proteomes" id="UP000294360"/>
    </source>
</evidence>
<organism evidence="4 5">
    <name type="scientific">Methylocella tundrae</name>
    <dbReference type="NCBI Taxonomy" id="227605"/>
    <lineage>
        <taxon>Bacteria</taxon>
        <taxon>Pseudomonadati</taxon>
        <taxon>Pseudomonadota</taxon>
        <taxon>Alphaproteobacteria</taxon>
        <taxon>Hyphomicrobiales</taxon>
        <taxon>Beijerinckiaceae</taxon>
        <taxon>Methylocella</taxon>
    </lineage>
</organism>
<dbReference type="GO" id="GO:0005615">
    <property type="term" value="C:extracellular space"/>
    <property type="evidence" value="ECO:0007669"/>
    <property type="project" value="TreeGrafter"/>
</dbReference>
<dbReference type="Proteomes" id="UP000294360">
    <property type="component" value="Chromosome"/>
</dbReference>
<dbReference type="GO" id="GO:0005886">
    <property type="term" value="C:plasma membrane"/>
    <property type="evidence" value="ECO:0007669"/>
    <property type="project" value="TreeGrafter"/>
</dbReference>
<proteinExistence type="predicted"/>
<evidence type="ECO:0000259" key="3">
    <source>
        <dbReference type="Pfam" id="PF00135"/>
    </source>
</evidence>
<dbReference type="InterPro" id="IPR029058">
    <property type="entry name" value="AB_hydrolase_fold"/>
</dbReference>
<dbReference type="PANTHER" id="PTHR43918">
    <property type="entry name" value="ACETYLCHOLINESTERASE"/>
    <property type="match status" value="1"/>
</dbReference>
<dbReference type="AlphaFoldDB" id="A0A4U8YYU4"/>
<evidence type="ECO:0000313" key="4">
    <source>
        <dbReference type="EMBL" id="VFU08786.1"/>
    </source>
</evidence>
<dbReference type="KEGG" id="mtun:MTUNDRAET4_1893"/>